<dbReference type="SMART" id="SM00283">
    <property type="entry name" value="MA"/>
    <property type="match status" value="1"/>
</dbReference>
<dbReference type="GO" id="GO:0006935">
    <property type="term" value="P:chemotaxis"/>
    <property type="evidence" value="ECO:0007669"/>
    <property type="project" value="InterPro"/>
</dbReference>
<sequence length="449" mass="47809">MVGMMSESVDYLNERLAFYKIDAAMRGELKVAWELLKPHMPRVIADFYRHVGKFPSMARLVGDHQERLSKAQAVHWQRLFNSGFDAGYLESVRAVARAHVRVGIEPDWYIGGYNVILADLTAALVKETRLRPGRLTRLINAVNGAVMFDMGIAVSVYHETLLAAGEQRRKRLAGEIDVFDHTFSDSLAALNKAAHVMRGASEQLGEATSRTTKQADSMTKTAEEMAGRAARSAAAAGSMAKSIETVENYAERAYEIAGKAAEQAKAADAGVRGLAEVTERIGSIVELIGGIARQTNLLALNATIEAARAGEAGLGFAVVAREVKTLSMQTAKATQEIADQIAAIQQATRATVSDLDGIGAVISEVVQAAEAITAAVENQAAATHSILTAVEEISQDAQGVADAVATVRAAAQDIGGIVTTVQTLASSLDEQAANMNGDVRRFFDRVAAA</sequence>
<evidence type="ECO:0000313" key="6">
    <source>
        <dbReference type="Proteomes" id="UP000588017"/>
    </source>
</evidence>
<evidence type="ECO:0000259" key="4">
    <source>
        <dbReference type="PROSITE" id="PS50111"/>
    </source>
</evidence>
<dbReference type="SUPFAM" id="SSF46458">
    <property type="entry name" value="Globin-like"/>
    <property type="match status" value="1"/>
</dbReference>
<evidence type="ECO:0000256" key="3">
    <source>
        <dbReference type="PROSITE-ProRule" id="PRU00284"/>
    </source>
</evidence>
<dbReference type="CDD" id="cd01068">
    <property type="entry name" value="globin_sensor"/>
    <property type="match status" value="1"/>
</dbReference>
<dbReference type="PROSITE" id="PS50111">
    <property type="entry name" value="CHEMOTAXIS_TRANSDUC_2"/>
    <property type="match status" value="1"/>
</dbReference>
<dbReference type="PRINTS" id="PR00260">
    <property type="entry name" value="CHEMTRNSDUCR"/>
</dbReference>
<evidence type="ECO:0000256" key="1">
    <source>
        <dbReference type="ARBA" id="ARBA00023224"/>
    </source>
</evidence>
<dbReference type="Pfam" id="PF00015">
    <property type="entry name" value="MCPsignal"/>
    <property type="match status" value="1"/>
</dbReference>
<evidence type="ECO:0000313" key="5">
    <source>
        <dbReference type="EMBL" id="MBB6167673.1"/>
    </source>
</evidence>
<dbReference type="GO" id="GO:0019825">
    <property type="term" value="F:oxygen binding"/>
    <property type="evidence" value="ECO:0007669"/>
    <property type="project" value="InterPro"/>
</dbReference>
<dbReference type="GO" id="GO:0004888">
    <property type="term" value="F:transmembrane signaling receptor activity"/>
    <property type="evidence" value="ECO:0007669"/>
    <property type="project" value="InterPro"/>
</dbReference>
<dbReference type="InterPro" id="IPR044398">
    <property type="entry name" value="Globin-sensor_dom"/>
</dbReference>
<dbReference type="PANTHER" id="PTHR32089">
    <property type="entry name" value="METHYL-ACCEPTING CHEMOTAXIS PROTEIN MCPB"/>
    <property type="match status" value="1"/>
</dbReference>
<dbReference type="PANTHER" id="PTHR32089:SF112">
    <property type="entry name" value="LYSOZYME-LIKE PROTEIN-RELATED"/>
    <property type="match status" value="1"/>
</dbReference>
<name>A0A841KE04_9HYPH</name>
<dbReference type="RefSeq" id="WP_183333466.1">
    <property type="nucleotide sequence ID" value="NZ_BMHX01000003.1"/>
</dbReference>
<keyword evidence="1 3" id="KW-0807">Transducer</keyword>
<comment type="similarity">
    <text evidence="2">Belongs to the methyl-accepting chemotaxis (MCP) protein family.</text>
</comment>
<reference evidence="5 6" key="1">
    <citation type="submission" date="2020-08" db="EMBL/GenBank/DDBJ databases">
        <title>Genomic Encyclopedia of Type Strains, Phase IV (KMG-IV): sequencing the most valuable type-strain genomes for metagenomic binning, comparative biology and taxonomic classification.</title>
        <authorList>
            <person name="Goeker M."/>
        </authorList>
    </citation>
    <scope>NUCLEOTIDE SEQUENCE [LARGE SCALE GENOMIC DNA]</scope>
    <source>
        <strain evidence="5 6">DSM 101465</strain>
    </source>
</reference>
<dbReference type="GO" id="GO:0020037">
    <property type="term" value="F:heme binding"/>
    <property type="evidence" value="ECO:0007669"/>
    <property type="project" value="InterPro"/>
</dbReference>
<organism evidence="5 6">
    <name type="scientific">Chelatococcus composti</name>
    <dbReference type="NCBI Taxonomy" id="1743235"/>
    <lineage>
        <taxon>Bacteria</taxon>
        <taxon>Pseudomonadati</taxon>
        <taxon>Pseudomonadota</taxon>
        <taxon>Alphaproteobacteria</taxon>
        <taxon>Hyphomicrobiales</taxon>
        <taxon>Chelatococcaceae</taxon>
        <taxon>Chelatococcus</taxon>
    </lineage>
</organism>
<protein>
    <submittedName>
        <fullName evidence="5">Methyl-accepting chemotaxis protein</fullName>
    </submittedName>
</protein>
<dbReference type="EMBL" id="JACHEH010000003">
    <property type="protein sequence ID" value="MBB6167673.1"/>
    <property type="molecule type" value="Genomic_DNA"/>
</dbReference>
<dbReference type="Proteomes" id="UP000588017">
    <property type="component" value="Unassembled WGS sequence"/>
</dbReference>
<dbReference type="AlphaFoldDB" id="A0A841KE04"/>
<dbReference type="SUPFAM" id="SSF58104">
    <property type="entry name" value="Methyl-accepting chemotaxis protein (MCP) signaling domain"/>
    <property type="match status" value="1"/>
</dbReference>
<dbReference type="Gene3D" id="1.10.490.10">
    <property type="entry name" value="Globins"/>
    <property type="match status" value="1"/>
</dbReference>
<dbReference type="InterPro" id="IPR039379">
    <property type="entry name" value="Protoglobin_sensor_dom"/>
</dbReference>
<dbReference type="InterPro" id="IPR012292">
    <property type="entry name" value="Globin/Proto"/>
</dbReference>
<dbReference type="InterPro" id="IPR004090">
    <property type="entry name" value="Chemotax_Me-accpt_rcpt"/>
</dbReference>
<accession>A0A841KE04</accession>
<comment type="caution">
    <text evidence="5">The sequence shown here is derived from an EMBL/GenBank/DDBJ whole genome shotgun (WGS) entry which is preliminary data.</text>
</comment>
<dbReference type="GO" id="GO:0016020">
    <property type="term" value="C:membrane"/>
    <property type="evidence" value="ECO:0007669"/>
    <property type="project" value="InterPro"/>
</dbReference>
<gene>
    <name evidence="5" type="ORF">HNQ73_001296</name>
</gene>
<dbReference type="InterPro" id="IPR004089">
    <property type="entry name" value="MCPsignal_dom"/>
</dbReference>
<feature type="domain" description="Methyl-accepting transducer" evidence="4">
    <location>
        <begin position="186"/>
        <end position="415"/>
    </location>
</feature>
<dbReference type="Gene3D" id="1.10.287.950">
    <property type="entry name" value="Methyl-accepting chemotaxis protein"/>
    <property type="match status" value="1"/>
</dbReference>
<keyword evidence="6" id="KW-1185">Reference proteome</keyword>
<dbReference type="InterPro" id="IPR009050">
    <property type="entry name" value="Globin-like_sf"/>
</dbReference>
<evidence type="ECO:0000256" key="2">
    <source>
        <dbReference type="ARBA" id="ARBA00029447"/>
    </source>
</evidence>
<proteinExistence type="inferred from homology"/>
<dbReference type="GO" id="GO:0007165">
    <property type="term" value="P:signal transduction"/>
    <property type="evidence" value="ECO:0007669"/>
    <property type="project" value="UniProtKB-KW"/>
</dbReference>
<dbReference type="Pfam" id="PF11563">
    <property type="entry name" value="Protoglobin"/>
    <property type="match status" value="1"/>
</dbReference>